<gene>
    <name evidence="1" type="ORF">F511_13477</name>
</gene>
<evidence type="ECO:0000313" key="2">
    <source>
        <dbReference type="Proteomes" id="UP000250235"/>
    </source>
</evidence>
<keyword evidence="1" id="KW-0378">Hydrolase</keyword>
<protein>
    <submittedName>
        <fullName evidence="1">Ubiquitin carboxyl-terminal hydrolase 1-like</fullName>
    </submittedName>
</protein>
<dbReference type="EMBL" id="KQ999689">
    <property type="protein sequence ID" value="KZV41218.1"/>
    <property type="molecule type" value="Genomic_DNA"/>
</dbReference>
<evidence type="ECO:0000313" key="1">
    <source>
        <dbReference type="EMBL" id="KZV41218.1"/>
    </source>
</evidence>
<dbReference type="Proteomes" id="UP000250235">
    <property type="component" value="Unassembled WGS sequence"/>
</dbReference>
<dbReference type="GO" id="GO:0016787">
    <property type="term" value="F:hydrolase activity"/>
    <property type="evidence" value="ECO:0007669"/>
    <property type="project" value="UniProtKB-KW"/>
</dbReference>
<organism evidence="1 2">
    <name type="scientific">Dorcoceras hygrometricum</name>
    <dbReference type="NCBI Taxonomy" id="472368"/>
    <lineage>
        <taxon>Eukaryota</taxon>
        <taxon>Viridiplantae</taxon>
        <taxon>Streptophyta</taxon>
        <taxon>Embryophyta</taxon>
        <taxon>Tracheophyta</taxon>
        <taxon>Spermatophyta</taxon>
        <taxon>Magnoliopsida</taxon>
        <taxon>eudicotyledons</taxon>
        <taxon>Gunneridae</taxon>
        <taxon>Pentapetalae</taxon>
        <taxon>asterids</taxon>
        <taxon>lamiids</taxon>
        <taxon>Lamiales</taxon>
        <taxon>Gesneriaceae</taxon>
        <taxon>Didymocarpoideae</taxon>
        <taxon>Trichosporeae</taxon>
        <taxon>Loxocarpinae</taxon>
        <taxon>Dorcoceras</taxon>
    </lineage>
</organism>
<reference evidence="1 2" key="1">
    <citation type="journal article" date="2015" name="Proc. Natl. Acad. Sci. U.S.A.">
        <title>The resurrection genome of Boea hygrometrica: A blueprint for survival of dehydration.</title>
        <authorList>
            <person name="Xiao L."/>
            <person name="Yang G."/>
            <person name="Zhang L."/>
            <person name="Yang X."/>
            <person name="Zhao S."/>
            <person name="Ji Z."/>
            <person name="Zhou Q."/>
            <person name="Hu M."/>
            <person name="Wang Y."/>
            <person name="Chen M."/>
            <person name="Xu Y."/>
            <person name="Jin H."/>
            <person name="Xiao X."/>
            <person name="Hu G."/>
            <person name="Bao F."/>
            <person name="Hu Y."/>
            <person name="Wan P."/>
            <person name="Li L."/>
            <person name="Deng X."/>
            <person name="Kuang T."/>
            <person name="Xiang C."/>
            <person name="Zhu J.K."/>
            <person name="Oliver M.J."/>
            <person name="He Y."/>
        </authorList>
    </citation>
    <scope>NUCLEOTIDE SEQUENCE [LARGE SCALE GENOMIC DNA]</scope>
    <source>
        <strain evidence="2">cv. XS01</strain>
    </source>
</reference>
<sequence>MFQQLIASTDSFQQLIVSANECAQQLTSIFPLVFTYNSSTASLAPDQRLFCSTLFRQLMTASVFILLLNSFSLFPCSDISYFAIQISHVVSTAESNFFSSDISCSTADSADVKVAVPPIVSTADSADVNVADPPVVSTADSADVKVADPPVVSTADSADVKVVDPPVYQLLILLSSSCTSWSIFP</sequence>
<dbReference type="AlphaFoldDB" id="A0A2Z7CA60"/>
<accession>A0A2Z7CA60</accession>
<keyword evidence="2" id="KW-1185">Reference proteome</keyword>
<proteinExistence type="predicted"/>
<name>A0A2Z7CA60_9LAMI</name>